<dbReference type="GeneID" id="13289961"/>
<evidence type="ECO:0000313" key="3">
    <source>
        <dbReference type="EMBL" id="CBX96512.1"/>
    </source>
</evidence>
<dbReference type="AlphaFoldDB" id="E4ZYI6"/>
<dbReference type="InParanoid" id="E4ZYI6"/>
<evidence type="ECO:0000256" key="2">
    <source>
        <dbReference type="SAM" id="MobiDB-lite"/>
    </source>
</evidence>
<keyword evidence="1" id="KW-0175">Coiled coil</keyword>
<evidence type="ECO:0000256" key="1">
    <source>
        <dbReference type="SAM" id="Coils"/>
    </source>
</evidence>
<proteinExistence type="predicted"/>
<dbReference type="OrthoDB" id="10576323at2759"/>
<evidence type="ECO:0000313" key="4">
    <source>
        <dbReference type="Proteomes" id="UP000002668"/>
    </source>
</evidence>
<gene>
    <name evidence="3" type="ORF">LEMA_P107770.1</name>
</gene>
<feature type="coiled-coil region" evidence="1">
    <location>
        <begin position="126"/>
        <end position="183"/>
    </location>
</feature>
<feature type="region of interest" description="Disordered" evidence="2">
    <location>
        <begin position="57"/>
        <end position="85"/>
    </location>
</feature>
<reference evidence="4" key="1">
    <citation type="journal article" date="2011" name="Nat. Commun.">
        <title>Effector diversification within compartments of the Leptosphaeria maculans genome affected by Repeat-Induced Point mutations.</title>
        <authorList>
            <person name="Rouxel T."/>
            <person name="Grandaubert J."/>
            <person name="Hane J.K."/>
            <person name="Hoede C."/>
            <person name="van de Wouw A.P."/>
            <person name="Couloux A."/>
            <person name="Dominguez V."/>
            <person name="Anthouard V."/>
            <person name="Bally P."/>
            <person name="Bourras S."/>
            <person name="Cozijnsen A.J."/>
            <person name="Ciuffetti L.M."/>
            <person name="Degrave A."/>
            <person name="Dilmaghani A."/>
            <person name="Duret L."/>
            <person name="Fudal I."/>
            <person name="Goodwin S.B."/>
            <person name="Gout L."/>
            <person name="Glaser N."/>
            <person name="Linglin J."/>
            <person name="Kema G.H.J."/>
            <person name="Lapalu N."/>
            <person name="Lawrence C.B."/>
            <person name="May K."/>
            <person name="Meyer M."/>
            <person name="Ollivier B."/>
            <person name="Poulain J."/>
            <person name="Schoch C.L."/>
            <person name="Simon A."/>
            <person name="Spatafora J.W."/>
            <person name="Stachowiak A."/>
            <person name="Turgeon B.G."/>
            <person name="Tyler B.M."/>
            <person name="Vincent D."/>
            <person name="Weissenbach J."/>
            <person name="Amselem J."/>
            <person name="Quesneville H."/>
            <person name="Oliver R.P."/>
            <person name="Wincker P."/>
            <person name="Balesdent M.-H."/>
            <person name="Howlett B.J."/>
        </authorList>
    </citation>
    <scope>NUCLEOTIDE SEQUENCE [LARGE SCALE GENOMIC DNA]</scope>
    <source>
        <strain evidence="4">JN3 / isolate v23.1.3 / race Av1-4-5-6-7-8</strain>
    </source>
</reference>
<dbReference type="HOGENOM" id="CLU_1277821_0_0_1"/>
<name>E4ZYI6_LEPMJ</name>
<protein>
    <submittedName>
        <fullName evidence="3">Predicted protein</fullName>
    </submittedName>
</protein>
<dbReference type="VEuPathDB" id="FungiDB:LEMA_P107770.1"/>
<sequence>MLLQLPLKLRGCHGSPLSAETPAFIPGDTPIKQSEGQHPKFESEHLEMDGINAAIYDPIDASGTGTASVSNETSNNQLPATENPGNVERCDFCDTTGRILDCCRTSRARRPCTTCTRLAELFTQDYRKQQECIEDLKHKLEQQNRETLDERYTRLHVEKNRRIEQLKEETMKVEQEDAELRADAEKRQWELKALNMEIRRLQPVQLFFIKERKGKK</sequence>
<keyword evidence="4" id="KW-1185">Reference proteome</keyword>
<dbReference type="EMBL" id="FP929129">
    <property type="protein sequence ID" value="CBX96512.1"/>
    <property type="molecule type" value="Genomic_DNA"/>
</dbReference>
<organism evidence="4">
    <name type="scientific">Leptosphaeria maculans (strain JN3 / isolate v23.1.3 / race Av1-4-5-6-7-8)</name>
    <name type="common">Blackleg fungus</name>
    <name type="synonym">Phoma lingam</name>
    <dbReference type="NCBI Taxonomy" id="985895"/>
    <lineage>
        <taxon>Eukaryota</taxon>
        <taxon>Fungi</taxon>
        <taxon>Dikarya</taxon>
        <taxon>Ascomycota</taxon>
        <taxon>Pezizomycotina</taxon>
        <taxon>Dothideomycetes</taxon>
        <taxon>Pleosporomycetidae</taxon>
        <taxon>Pleosporales</taxon>
        <taxon>Pleosporineae</taxon>
        <taxon>Leptosphaeriaceae</taxon>
        <taxon>Plenodomus</taxon>
        <taxon>Plenodomus lingam/Leptosphaeria maculans species complex</taxon>
    </lineage>
</organism>
<feature type="compositionally biased region" description="Polar residues" evidence="2">
    <location>
        <begin position="63"/>
        <end position="84"/>
    </location>
</feature>
<accession>E4ZYI6</accession>
<dbReference type="RefSeq" id="XP_003839991.1">
    <property type="nucleotide sequence ID" value="XM_003839943.1"/>
</dbReference>
<dbReference type="Proteomes" id="UP000002668">
    <property type="component" value="Genome"/>
</dbReference>